<evidence type="ECO:0000259" key="2">
    <source>
        <dbReference type="SMART" id="SM00737"/>
    </source>
</evidence>
<dbReference type="InterPro" id="IPR003172">
    <property type="entry name" value="ML_dom"/>
</dbReference>
<sequence>MRAALHPTHFVCCAFVHIMLSCLRYACNMAMPRSHLSLTNISRFFLSFILSSSLRLGVIKLLTRELDFCKESATINKTCPLVAGEQSLYHSVELPKEIPPGKYLVNIKVVNPDDKQVTCLVARAQFGIK</sequence>
<dbReference type="SMART" id="SM00737">
    <property type="entry name" value="ML"/>
    <property type="match status" value="1"/>
</dbReference>
<evidence type="ECO:0000313" key="3">
    <source>
        <dbReference type="EMBL" id="KAG9320859.1"/>
    </source>
</evidence>
<dbReference type="Gene3D" id="2.60.40.770">
    <property type="match status" value="1"/>
</dbReference>
<dbReference type="PROSITE" id="PS51257">
    <property type="entry name" value="PROKAR_LIPOPROTEIN"/>
    <property type="match status" value="1"/>
</dbReference>
<accession>A0A9P8CWC3</accession>
<organism evidence="3 4">
    <name type="scientific">Mortierella alpina</name>
    <name type="common">Oleaginous fungus</name>
    <name type="synonym">Mortierella renispora</name>
    <dbReference type="NCBI Taxonomy" id="64518"/>
    <lineage>
        <taxon>Eukaryota</taxon>
        <taxon>Fungi</taxon>
        <taxon>Fungi incertae sedis</taxon>
        <taxon>Mucoromycota</taxon>
        <taxon>Mortierellomycotina</taxon>
        <taxon>Mortierellomycetes</taxon>
        <taxon>Mortierellales</taxon>
        <taxon>Mortierellaceae</taxon>
        <taxon>Mortierella</taxon>
    </lineage>
</organism>
<dbReference type="Pfam" id="PF02221">
    <property type="entry name" value="E1_DerP2_DerF2"/>
    <property type="match status" value="1"/>
</dbReference>
<dbReference type="Proteomes" id="UP000717515">
    <property type="component" value="Unassembled WGS sequence"/>
</dbReference>
<proteinExistence type="predicted"/>
<comment type="caution">
    <text evidence="3">The sequence shown here is derived from an EMBL/GenBank/DDBJ whole genome shotgun (WGS) entry which is preliminary data.</text>
</comment>
<dbReference type="AlphaFoldDB" id="A0A9P8CWC3"/>
<protein>
    <recommendedName>
        <fullName evidence="1">Phosphatidylglycerol/phosphatidylinositol transfer protein</fullName>
    </recommendedName>
</protein>
<dbReference type="SUPFAM" id="SSF81296">
    <property type="entry name" value="E set domains"/>
    <property type="match status" value="1"/>
</dbReference>
<name>A0A9P8CWC3_MORAP</name>
<feature type="domain" description="MD-2-related lipid-recognition" evidence="2">
    <location>
        <begin position="10"/>
        <end position="124"/>
    </location>
</feature>
<evidence type="ECO:0000313" key="4">
    <source>
        <dbReference type="Proteomes" id="UP000717515"/>
    </source>
</evidence>
<gene>
    <name evidence="3" type="ORF">KVV02_000053</name>
</gene>
<dbReference type="EMBL" id="JAIFTL010000251">
    <property type="protein sequence ID" value="KAG9320859.1"/>
    <property type="molecule type" value="Genomic_DNA"/>
</dbReference>
<dbReference type="InterPro" id="IPR014756">
    <property type="entry name" value="Ig_E-set"/>
</dbReference>
<reference evidence="3" key="1">
    <citation type="submission" date="2021-07" db="EMBL/GenBank/DDBJ databases">
        <title>Draft genome of Mortierella alpina, strain LL118, isolated from an aspen leaf litter sample.</title>
        <authorList>
            <person name="Yang S."/>
            <person name="Vinatzer B.A."/>
        </authorList>
    </citation>
    <scope>NUCLEOTIDE SEQUENCE</scope>
    <source>
        <strain evidence="3">LL118</strain>
    </source>
</reference>
<evidence type="ECO:0000256" key="1">
    <source>
        <dbReference type="ARBA" id="ARBA00016056"/>
    </source>
</evidence>